<dbReference type="OrthoDB" id="532420at2759"/>
<dbReference type="InterPro" id="IPR036976">
    <property type="entry name" value="RimM_N_sf"/>
</dbReference>
<keyword evidence="5" id="KW-1185">Reference proteome</keyword>
<accession>A0A830HLH9</accession>
<dbReference type="GO" id="GO:0016579">
    <property type="term" value="P:protein deubiquitination"/>
    <property type="evidence" value="ECO:0007669"/>
    <property type="project" value="InterPro"/>
</dbReference>
<dbReference type="PANTHER" id="PTHR21646">
    <property type="entry name" value="UBIQUITIN CARBOXYL-TERMINAL HYDROLASE"/>
    <property type="match status" value="1"/>
</dbReference>
<feature type="region of interest" description="Disordered" evidence="2">
    <location>
        <begin position="123"/>
        <end position="172"/>
    </location>
</feature>
<dbReference type="GO" id="GO:0043022">
    <property type="term" value="F:ribosome binding"/>
    <property type="evidence" value="ECO:0007669"/>
    <property type="project" value="InterPro"/>
</dbReference>
<dbReference type="InterPro" id="IPR009000">
    <property type="entry name" value="Transl_B-barrel_sf"/>
</dbReference>
<dbReference type="Gene3D" id="3.90.70.10">
    <property type="entry name" value="Cysteine proteinases"/>
    <property type="match status" value="1"/>
</dbReference>
<dbReference type="InterPro" id="IPR018200">
    <property type="entry name" value="USP_CS"/>
</dbReference>
<dbReference type="InterPro" id="IPR050185">
    <property type="entry name" value="Ub_carboxyl-term_hydrolase"/>
</dbReference>
<dbReference type="SUPFAM" id="SSF50447">
    <property type="entry name" value="Translation proteins"/>
    <property type="match status" value="1"/>
</dbReference>
<dbReference type="SUPFAM" id="SSF54001">
    <property type="entry name" value="Cysteine proteinases"/>
    <property type="match status" value="1"/>
</dbReference>
<dbReference type="GO" id="GO:0006364">
    <property type="term" value="P:rRNA processing"/>
    <property type="evidence" value="ECO:0007669"/>
    <property type="project" value="InterPro"/>
</dbReference>
<evidence type="ECO:0000313" key="5">
    <source>
        <dbReference type="Proteomes" id="UP000660262"/>
    </source>
</evidence>
<dbReference type="Proteomes" id="UP000660262">
    <property type="component" value="Unassembled WGS sequence"/>
</dbReference>
<dbReference type="Pfam" id="PF00443">
    <property type="entry name" value="UCH"/>
    <property type="match status" value="1"/>
</dbReference>
<evidence type="ECO:0000256" key="1">
    <source>
        <dbReference type="ARBA" id="ARBA00009085"/>
    </source>
</evidence>
<dbReference type="InterPro" id="IPR038765">
    <property type="entry name" value="Papain-like_cys_pep_sf"/>
</dbReference>
<dbReference type="CDD" id="cd02257">
    <property type="entry name" value="Peptidase_C19"/>
    <property type="match status" value="1"/>
</dbReference>
<comment type="similarity">
    <text evidence="1">Belongs to the peptidase C19 family.</text>
</comment>
<gene>
    <name evidence="4" type="ORF">PPROV_000462400</name>
</gene>
<name>A0A830HLH9_9CHLO</name>
<dbReference type="HAMAP" id="MF_00014">
    <property type="entry name" value="Ribosome_mat_RimM"/>
    <property type="match status" value="1"/>
</dbReference>
<reference evidence="4" key="1">
    <citation type="submission" date="2020-10" db="EMBL/GenBank/DDBJ databases">
        <title>Unveiling of a novel bifunctional photoreceptor, Dualchrome1, isolated from a cosmopolitan green alga.</title>
        <authorList>
            <person name="Suzuki S."/>
            <person name="Kawachi M."/>
        </authorList>
    </citation>
    <scope>NUCLEOTIDE SEQUENCE</scope>
    <source>
        <strain evidence="4">NIES 2893</strain>
    </source>
</reference>
<dbReference type="Gene3D" id="2.30.30.240">
    <property type="entry name" value="PRC-barrel domain"/>
    <property type="match status" value="1"/>
</dbReference>
<organism evidence="4 5">
    <name type="scientific">Pycnococcus provasolii</name>
    <dbReference type="NCBI Taxonomy" id="41880"/>
    <lineage>
        <taxon>Eukaryota</taxon>
        <taxon>Viridiplantae</taxon>
        <taxon>Chlorophyta</taxon>
        <taxon>Pseudoscourfieldiophyceae</taxon>
        <taxon>Pseudoscourfieldiales</taxon>
        <taxon>Pycnococcaceae</taxon>
        <taxon>Pycnococcus</taxon>
    </lineage>
</organism>
<feature type="region of interest" description="Disordered" evidence="2">
    <location>
        <begin position="385"/>
        <end position="406"/>
    </location>
</feature>
<proteinExistence type="inferred from homology"/>
<dbReference type="InterPro" id="IPR002676">
    <property type="entry name" value="RimM_N"/>
</dbReference>
<dbReference type="Gene3D" id="2.40.30.60">
    <property type="entry name" value="RimM"/>
    <property type="match status" value="1"/>
</dbReference>
<evidence type="ECO:0000313" key="4">
    <source>
        <dbReference type="EMBL" id="GHP05877.1"/>
    </source>
</evidence>
<comment type="caution">
    <text evidence="4">The sequence shown here is derived from an EMBL/GenBank/DDBJ whole genome shotgun (WGS) entry which is preliminary data.</text>
</comment>
<feature type="compositionally biased region" description="Low complexity" evidence="2">
    <location>
        <begin position="274"/>
        <end position="285"/>
    </location>
</feature>
<feature type="domain" description="USP" evidence="3">
    <location>
        <begin position="1"/>
        <end position="502"/>
    </location>
</feature>
<dbReference type="InterPro" id="IPR011961">
    <property type="entry name" value="RimM"/>
</dbReference>
<dbReference type="EMBL" id="BNJQ01000011">
    <property type="protein sequence ID" value="GHP05877.1"/>
    <property type="molecule type" value="Genomic_DNA"/>
</dbReference>
<dbReference type="Pfam" id="PF01782">
    <property type="entry name" value="RimM"/>
    <property type="match status" value="1"/>
</dbReference>
<dbReference type="GO" id="GO:0005840">
    <property type="term" value="C:ribosome"/>
    <property type="evidence" value="ECO:0007669"/>
    <property type="project" value="InterPro"/>
</dbReference>
<feature type="region of interest" description="Disordered" evidence="2">
    <location>
        <begin position="778"/>
        <end position="818"/>
    </location>
</feature>
<feature type="compositionally biased region" description="Pro residues" evidence="2">
    <location>
        <begin position="227"/>
        <end position="242"/>
    </location>
</feature>
<evidence type="ECO:0000256" key="2">
    <source>
        <dbReference type="SAM" id="MobiDB-lite"/>
    </source>
</evidence>
<dbReference type="PROSITE" id="PS00973">
    <property type="entry name" value="USP_2"/>
    <property type="match status" value="1"/>
</dbReference>
<evidence type="ECO:0000259" key="3">
    <source>
        <dbReference type="PROSITE" id="PS50235"/>
    </source>
</evidence>
<dbReference type="AlphaFoldDB" id="A0A830HLH9"/>
<dbReference type="PROSITE" id="PS50235">
    <property type="entry name" value="USP_3"/>
    <property type="match status" value="1"/>
</dbReference>
<protein>
    <recommendedName>
        <fullName evidence="3">USP domain-containing protein</fullName>
    </recommendedName>
</protein>
<dbReference type="InterPro" id="IPR001394">
    <property type="entry name" value="Peptidase_C19_UCH"/>
</dbReference>
<dbReference type="GO" id="GO:0004843">
    <property type="term" value="F:cysteine-type deubiquitinase activity"/>
    <property type="evidence" value="ECO:0007669"/>
    <property type="project" value="InterPro"/>
</dbReference>
<feature type="region of interest" description="Disordered" evidence="2">
    <location>
        <begin position="227"/>
        <end position="293"/>
    </location>
</feature>
<feature type="compositionally biased region" description="Basic residues" evidence="2">
    <location>
        <begin position="802"/>
        <end position="818"/>
    </location>
</feature>
<dbReference type="InterPro" id="IPR028889">
    <property type="entry name" value="USP"/>
</dbReference>
<sequence length="818" mass="89430">MQVLASVPALGVWAHARKKLTSSNVLDNASQSSAMTSFNGGARRALWPNNANGGSRVTKKKYKCFTDAFANIVSRLATGNPVGSRVVLEPCMYRNATNERLPLFAGADQHDMHEYMSAVLHALDEDETKERTASSSSSSEMKGMSGGSPRPNQSFGKENHNPDVLDVTSSPLKMRSPSDTFVRRTFCGGFCTSSTCLACGHTAEHREPFLDLSVPITRPSVETVHLPAPPMTPTPPPRPAPPSGGRFTGSTGRRRTTQRRAPTPGRKHVVLEESSSPVTIPTSTINAPAVTSPEAKQDGAIQLEECLSALLQPETMTGSDAPRCDVCSSRVGRQRTIRVESHPRVLILHLKRFVYELGDNPMDGYTPKRVDDELVIPRSLHVPGMAAKPKQSQQSHPPQPASPSRLIFGLLGANRNTPSTPSTPKTPQIGATYELHAVAHHEGCLQLGHYYADCLDFADGQWYRKDDDNVMRLAYPPYHDGNLEDDMRTGSSTAYMLVYVRKQDAASHVESLRAFVEVGYVTGAHGIKGDVRIVASTDFPEERFQPGTTLAMTLPDGDPTTQERKDITIVKAKHAPTSKQATAWIMQIEGCSTREDAEALRGAALLVDAALRPRLFEEPTEEDEDDVDEEILYADELVGMHVYMVLEDAQAASGTETLCIDVRDDGNDVEEEEGDDDDDQVSIGITSTSNDSQERYEALVAGPHALVGTIVDVYGDVGPHDLLEVRLKSRECWSRQADLHNPQESGNDDDDDDDAQTALIPFAREICPVVETGNEGGVRYIVMDPPPGLLDVGKSGGEKKAKDKRRRRRRRPKPTSEK</sequence>
<feature type="compositionally biased region" description="Low complexity" evidence="2">
    <location>
        <begin position="134"/>
        <end position="143"/>
    </location>
</feature>